<sequence length="703" mass="77095">MSVLKRAKTWEISESEGESDAETQPSIKCIAFTDQGDDNNETATANSPTDGLEQDNKDHNTDCKSTAKTEPSDTLVAPRPARSGTASPGRKRRTKVEIEADRQRVEERKEAREKLKRVRAEEKEERREDQQRRKEAAERQKSLRPDNCLKCLTVCIDPALLQDDGSDVLLGTLSAVEWRSSIETQQLPHSITWTRDLPPEKDSSGPLEEEQVLLVLGLTDFMGMVVSVKQTLHGNGEESAVESFFKLLSECLNRDAKMAVTVLVMGSNANSWTGTWDVPELSQRSQLGMEDLDIEEVLVFLQLYRNITVVFLDSWQDVTDHVCAVTKALSKRPYKLLTERCELPFCVDGSWASGVRVERDGAGLGEVWSRQITQLNRVSPAVASTLTTAYPSPQILLQESPQLSSSIPSILQKLCWNLSRLTSAVPMPTIYIEDKTYNKGGNLAQVQHVVLILSGKGGVGKSTLTTELALALRHAGKKVGILDVDLCGPSIPRMLSVGKPEVHQCDSGWVPVYTDAQKSLALMSIGFLLEDPDEAVVWRGPKKTALIGQFVSDVAWGELDVLLVDTPPGTSDEHLAVLENLKKQHKVDGAILITTPQAVSTGDVRREITFCKKTGLRILGIVENMSGFVCPHCSECSNIFSKGGGEELAKLTGSVYLGSVPLDPLLTTSIEEGKDFIQTFPDSATFSAINSIAQTLLTSIQNP</sequence>
<dbReference type="GO" id="GO:0003677">
    <property type="term" value="F:DNA binding"/>
    <property type="evidence" value="ECO:0007669"/>
    <property type="project" value="InterPro"/>
</dbReference>
<evidence type="ECO:0000256" key="15">
    <source>
        <dbReference type="ARBA" id="ARBA00053368"/>
    </source>
</evidence>
<reference evidence="20" key="2">
    <citation type="submission" date="2025-08" db="UniProtKB">
        <authorList>
            <consortium name="Ensembl"/>
        </authorList>
    </citation>
    <scope>IDENTIFICATION</scope>
</reference>
<keyword evidence="21" id="KW-1185">Reference proteome</keyword>
<dbReference type="PANTHER" id="PTHR23264:SF19">
    <property type="entry name" value="CYTOSOLIC FE-S CLUSTER ASSEMBLY FACTOR NUBP2"/>
    <property type="match status" value="1"/>
</dbReference>
<dbReference type="Pfam" id="PF21292">
    <property type="entry name" value="EME1-MUS81_C"/>
    <property type="match status" value="1"/>
</dbReference>
<organism evidence="20 21">
    <name type="scientific">Oncorhynchus tshawytscha</name>
    <name type="common">Chinook salmon</name>
    <name type="synonym">Salmo tshawytscha</name>
    <dbReference type="NCBI Taxonomy" id="74940"/>
    <lineage>
        <taxon>Eukaryota</taxon>
        <taxon>Metazoa</taxon>
        <taxon>Chordata</taxon>
        <taxon>Craniata</taxon>
        <taxon>Vertebrata</taxon>
        <taxon>Euteleostomi</taxon>
        <taxon>Actinopterygii</taxon>
        <taxon>Neopterygii</taxon>
        <taxon>Teleostei</taxon>
        <taxon>Protacanthopterygii</taxon>
        <taxon>Salmoniformes</taxon>
        <taxon>Salmonidae</taxon>
        <taxon>Salmoninae</taxon>
        <taxon>Oncorhynchus</taxon>
    </lineage>
</organism>
<keyword evidence="7 17" id="KW-0547">Nucleotide-binding</keyword>
<keyword evidence="11 17" id="KW-0411">Iron-sulfur</keyword>
<dbReference type="CDD" id="cd20082">
    <property type="entry name" value="XPF_nuclease_EME2"/>
    <property type="match status" value="1"/>
</dbReference>
<dbReference type="InterPro" id="IPR027417">
    <property type="entry name" value="P-loop_NTPase"/>
</dbReference>
<accession>A0AAZ3SG79</accession>
<feature type="region of interest" description="Disordered" evidence="18">
    <location>
        <begin position="1"/>
        <end position="142"/>
    </location>
</feature>
<dbReference type="HAMAP" id="MF_03039">
    <property type="entry name" value="NUBP2"/>
    <property type="match status" value="1"/>
</dbReference>
<evidence type="ECO:0000256" key="10">
    <source>
        <dbReference type="ARBA" id="ARBA00023004"/>
    </source>
</evidence>
<comment type="cofactor">
    <cofactor evidence="17">
        <name>[4Fe-4S] cluster</name>
        <dbReference type="ChEBI" id="CHEBI:49883"/>
    </cofactor>
    <text evidence="17">Binds 4 [4Fe-4S] clusters per heterotetramer. Contains two stable clusters in the N-termini of NUBP1 and two labile, bridging clusters between subunits of the NUBP1-NUBP2 heterotetramer.</text>
</comment>
<evidence type="ECO:0000256" key="9">
    <source>
        <dbReference type="ARBA" id="ARBA00022840"/>
    </source>
</evidence>
<evidence type="ECO:0000256" key="14">
    <source>
        <dbReference type="ARBA" id="ARBA00023242"/>
    </source>
</evidence>
<dbReference type="CDD" id="cd02037">
    <property type="entry name" value="Mrp_NBP35"/>
    <property type="match status" value="1"/>
</dbReference>
<dbReference type="GeneID" id="112223729"/>
<dbReference type="GO" id="GO:0006281">
    <property type="term" value="P:DNA repair"/>
    <property type="evidence" value="ECO:0007669"/>
    <property type="project" value="UniProtKB-KW"/>
</dbReference>
<dbReference type="Gene3D" id="3.40.1620.30">
    <property type="entry name" value="ERCC4, Mus81-Eme1 complex, nuclease domain, subdomain 1"/>
    <property type="match status" value="1"/>
</dbReference>
<dbReference type="InterPro" id="IPR000808">
    <property type="entry name" value="Mrp-like_CS"/>
</dbReference>
<dbReference type="InterPro" id="IPR019591">
    <property type="entry name" value="Mrp/NBP35_ATP-bd"/>
</dbReference>
<dbReference type="GO" id="GO:0140663">
    <property type="term" value="F:ATP-dependent FeS chaperone activity"/>
    <property type="evidence" value="ECO:0007669"/>
    <property type="project" value="InterPro"/>
</dbReference>
<keyword evidence="12" id="KW-0233">DNA recombination</keyword>
<evidence type="ECO:0000259" key="19">
    <source>
        <dbReference type="SMART" id="SM00891"/>
    </source>
</evidence>
<dbReference type="CTD" id="10101"/>
<dbReference type="Pfam" id="PF10609">
    <property type="entry name" value="ParA"/>
    <property type="match status" value="1"/>
</dbReference>
<keyword evidence="4 17" id="KW-0004">4Fe-4S</keyword>
<dbReference type="HAMAP" id="MF_02040">
    <property type="entry name" value="Mrp_NBP35"/>
    <property type="match status" value="1"/>
</dbReference>
<feature type="compositionally biased region" description="Basic and acidic residues" evidence="18">
    <location>
        <begin position="95"/>
        <end position="142"/>
    </location>
</feature>
<reference evidence="20" key="3">
    <citation type="submission" date="2025-09" db="UniProtKB">
        <authorList>
            <consortium name="Ensembl"/>
        </authorList>
    </citation>
    <scope>IDENTIFICATION</scope>
</reference>
<dbReference type="PROSITE" id="PS01215">
    <property type="entry name" value="MRP"/>
    <property type="match status" value="1"/>
</dbReference>
<dbReference type="InterPro" id="IPR028600">
    <property type="entry name" value="NUBP2/Cfd1_eukaryotes"/>
</dbReference>
<reference evidence="21" key="1">
    <citation type="journal article" date="2018" name="PLoS ONE">
        <title>Chinook salmon (Oncorhynchus tshawytscha) genome and transcriptome.</title>
        <authorList>
            <person name="Christensen K.A."/>
            <person name="Leong J.S."/>
            <person name="Sakhrani D."/>
            <person name="Biagi C.A."/>
            <person name="Minkley D.R."/>
            <person name="Withler R.E."/>
            <person name="Rondeau E.B."/>
            <person name="Koop B.F."/>
            <person name="Devlin R.H."/>
        </authorList>
    </citation>
    <scope>NUCLEOTIDE SEQUENCE [LARGE SCALE GENOMIC DNA]</scope>
</reference>
<dbReference type="GO" id="GO:0005524">
    <property type="term" value="F:ATP binding"/>
    <property type="evidence" value="ECO:0007669"/>
    <property type="project" value="UniProtKB-KW"/>
</dbReference>
<evidence type="ECO:0000256" key="16">
    <source>
        <dbReference type="ARBA" id="ARBA00065349"/>
    </source>
</evidence>
<dbReference type="GeneTree" id="ENSGT00950000183193"/>
<comment type="subcellular location">
    <subcellularLocation>
        <location evidence="3">Cytoplasm</location>
        <location evidence="3">Cytoskeleton</location>
        <location evidence="3">Cilium axoneme</location>
    </subcellularLocation>
    <subcellularLocation>
        <location evidence="1">Cytoplasm</location>
        <location evidence="1">Cytoskeleton</location>
        <location evidence="1">Microtubule organizing center</location>
        <location evidence="1">Centrosome</location>
        <location evidence="1">Centriole</location>
    </subcellularLocation>
    <subcellularLocation>
        <location evidence="2">Nucleus</location>
    </subcellularLocation>
</comment>
<feature type="domain" description="ERCC4" evidence="19">
    <location>
        <begin position="153"/>
        <end position="401"/>
    </location>
</feature>
<dbReference type="GO" id="GO:0006310">
    <property type="term" value="P:DNA recombination"/>
    <property type="evidence" value="ECO:0007669"/>
    <property type="project" value="UniProtKB-KW"/>
</dbReference>
<keyword evidence="14" id="KW-0539">Nucleus</keyword>
<evidence type="ECO:0000256" key="11">
    <source>
        <dbReference type="ARBA" id="ARBA00023014"/>
    </source>
</evidence>
<dbReference type="GO" id="GO:0005814">
    <property type="term" value="C:centriole"/>
    <property type="evidence" value="ECO:0007669"/>
    <property type="project" value="UniProtKB-SubCell"/>
</dbReference>
<dbReference type="GO" id="GO:0005829">
    <property type="term" value="C:cytosol"/>
    <property type="evidence" value="ECO:0007669"/>
    <property type="project" value="TreeGrafter"/>
</dbReference>
<protein>
    <submittedName>
        <fullName evidence="20">Nucleotide binding protein 2 (MinD homolog, E. coli)</fullName>
    </submittedName>
</protein>
<dbReference type="InterPro" id="IPR033756">
    <property type="entry name" value="YlxH/NBP35"/>
</dbReference>
<dbReference type="AlphaFoldDB" id="A0AAZ3SG79"/>
<dbReference type="PANTHER" id="PTHR23264">
    <property type="entry name" value="NUCLEOTIDE-BINDING PROTEIN NBP35 YEAST -RELATED"/>
    <property type="match status" value="1"/>
</dbReference>
<evidence type="ECO:0000256" key="13">
    <source>
        <dbReference type="ARBA" id="ARBA00023204"/>
    </source>
</evidence>
<evidence type="ECO:0000256" key="4">
    <source>
        <dbReference type="ARBA" id="ARBA00022485"/>
    </source>
</evidence>
<evidence type="ECO:0000256" key="6">
    <source>
        <dbReference type="ARBA" id="ARBA00022723"/>
    </source>
</evidence>
<gene>
    <name evidence="20" type="primary">nubp2</name>
    <name evidence="17" type="synonym">NUBP2</name>
</gene>
<dbReference type="GO" id="GO:0046872">
    <property type="term" value="F:metal ion binding"/>
    <property type="evidence" value="ECO:0007669"/>
    <property type="project" value="UniProtKB-KW"/>
</dbReference>
<dbReference type="InterPro" id="IPR047523">
    <property type="entry name" value="XPF_nuclease_EME2"/>
</dbReference>
<comment type="function">
    <text evidence="15">Component of the cytosolic iron-sulfur (Fe/S) protein assembly (CIA) machinery. Required for maturation of extramitochondrial Fe-S proteins. The NUBP1-NUBP2 heterotetramer forms a Fe-S scaffold complex, mediating the de novo assembly of an Fe-S cluster and its transfer to target apoproteins. Negatively regulates cilium formation and structure.</text>
</comment>
<dbReference type="FunFam" id="3.40.50.300:FF:000796">
    <property type="entry name" value="Cytosolic Fe-S cluster assembly factor NUBP2"/>
    <property type="match status" value="1"/>
</dbReference>
<name>A0AAZ3SG79_ONCTS</name>
<evidence type="ECO:0000256" key="5">
    <source>
        <dbReference type="ARBA" id="ARBA00022490"/>
    </source>
</evidence>
<evidence type="ECO:0000256" key="8">
    <source>
        <dbReference type="ARBA" id="ARBA00022763"/>
    </source>
</evidence>
<evidence type="ECO:0000256" key="17">
    <source>
        <dbReference type="HAMAP-Rule" id="MF_03039"/>
    </source>
</evidence>
<keyword evidence="13" id="KW-0234">DNA repair</keyword>
<dbReference type="GO" id="GO:0004518">
    <property type="term" value="F:nuclease activity"/>
    <property type="evidence" value="ECO:0007669"/>
    <property type="project" value="InterPro"/>
</dbReference>
<dbReference type="GO" id="GO:0016226">
    <property type="term" value="P:iron-sulfur cluster assembly"/>
    <property type="evidence" value="ECO:0007669"/>
    <property type="project" value="UniProtKB-UniRule"/>
</dbReference>
<dbReference type="SUPFAM" id="SSF52540">
    <property type="entry name" value="P-loop containing nucleoside triphosphate hydrolases"/>
    <property type="match status" value="1"/>
</dbReference>
<dbReference type="InterPro" id="IPR043087">
    <property type="entry name" value="Eme1_nucdom_sub2"/>
</dbReference>
<dbReference type="RefSeq" id="XP_024242659.1">
    <property type="nucleotide sequence ID" value="XM_024386891.2"/>
</dbReference>
<evidence type="ECO:0000313" key="20">
    <source>
        <dbReference type="Ensembl" id="ENSOTSP00005152084.1"/>
    </source>
</evidence>
<keyword evidence="6 17" id="KW-0479">Metal-binding</keyword>
<feature type="binding site" evidence="17">
    <location>
        <position position="630"/>
    </location>
    <ligand>
        <name>[4Fe-4S] cluster</name>
        <dbReference type="ChEBI" id="CHEBI:49883"/>
        <note>ligand shared between dimeric partners</note>
    </ligand>
</feature>
<keyword evidence="5 17" id="KW-0963">Cytoplasm</keyword>
<dbReference type="Gene3D" id="1.10.150.670">
    <property type="entry name" value="Crossover junction endonuclease EME1, DNA-binding domain"/>
    <property type="match status" value="1"/>
</dbReference>
<dbReference type="GO" id="GO:0051539">
    <property type="term" value="F:4 iron, 4 sulfur cluster binding"/>
    <property type="evidence" value="ECO:0007669"/>
    <property type="project" value="UniProtKB-UniRule"/>
</dbReference>
<dbReference type="SMART" id="SM00891">
    <property type="entry name" value="ERCC4"/>
    <property type="match status" value="1"/>
</dbReference>
<evidence type="ECO:0000256" key="7">
    <source>
        <dbReference type="ARBA" id="ARBA00022741"/>
    </source>
</evidence>
<dbReference type="GO" id="GO:0005634">
    <property type="term" value="C:nucleus"/>
    <property type="evidence" value="ECO:0007669"/>
    <property type="project" value="UniProtKB-SubCell"/>
</dbReference>
<evidence type="ECO:0000313" key="21">
    <source>
        <dbReference type="Proteomes" id="UP000694402"/>
    </source>
</evidence>
<keyword evidence="8" id="KW-0227">DNA damage</keyword>
<dbReference type="Proteomes" id="UP000694402">
    <property type="component" value="Unassembled WGS sequence"/>
</dbReference>
<evidence type="ECO:0000256" key="3">
    <source>
        <dbReference type="ARBA" id="ARBA00004430"/>
    </source>
</evidence>
<comment type="subunit">
    <text evidence="16">Heterotetramer of 2 NUBP1 and 2 NUBP2 chains. Interacts with KIFC1. Interacts with NUBP1.</text>
</comment>
<dbReference type="InterPro" id="IPR042530">
    <property type="entry name" value="EME1/EME2_C"/>
</dbReference>
<dbReference type="Ensembl" id="ENSOTST00005134937.1">
    <property type="protein sequence ID" value="ENSOTSP00005152084.1"/>
    <property type="gene ID" value="ENSOTSG00005058754.1"/>
</dbReference>
<evidence type="ECO:0000256" key="18">
    <source>
        <dbReference type="SAM" id="MobiDB-lite"/>
    </source>
</evidence>
<feature type="binding site" evidence="17">
    <location>
        <position position="633"/>
    </location>
    <ligand>
        <name>[4Fe-4S] cluster</name>
        <dbReference type="ChEBI" id="CHEBI:49883"/>
        <note>ligand shared between dimeric partners</note>
    </ligand>
</feature>
<dbReference type="KEGG" id="otw:112223729"/>
<feature type="compositionally biased region" description="Basic and acidic residues" evidence="18">
    <location>
        <begin position="54"/>
        <end position="71"/>
    </location>
</feature>
<evidence type="ECO:0000256" key="12">
    <source>
        <dbReference type="ARBA" id="ARBA00023172"/>
    </source>
</evidence>
<proteinExistence type="inferred from homology"/>
<feature type="binding site" evidence="17">
    <location>
        <begin position="455"/>
        <end position="462"/>
    </location>
    <ligand>
        <name>ATP</name>
        <dbReference type="ChEBI" id="CHEBI:30616"/>
    </ligand>
</feature>
<evidence type="ECO:0000256" key="1">
    <source>
        <dbReference type="ARBA" id="ARBA00004114"/>
    </source>
</evidence>
<dbReference type="Gene3D" id="3.40.50.300">
    <property type="entry name" value="P-loop containing nucleotide triphosphate hydrolases"/>
    <property type="match status" value="1"/>
</dbReference>
<dbReference type="InterPro" id="IPR006166">
    <property type="entry name" value="ERCC4_domain"/>
</dbReference>
<dbReference type="GO" id="GO:0005930">
    <property type="term" value="C:axoneme"/>
    <property type="evidence" value="ECO:0007669"/>
    <property type="project" value="UniProtKB-SubCell"/>
</dbReference>
<evidence type="ECO:0000256" key="2">
    <source>
        <dbReference type="ARBA" id="ARBA00004123"/>
    </source>
</evidence>
<keyword evidence="10 17" id="KW-0408">Iron</keyword>
<comment type="similarity">
    <text evidence="17">Belongs to the Mrp/NBP35 ATP-binding proteins family. NUBP2/CFD1 subfamily.</text>
</comment>
<dbReference type="InterPro" id="IPR043086">
    <property type="entry name" value="EME1_nucdom_sub1"/>
</dbReference>
<dbReference type="Gene3D" id="4.10.800.30">
    <property type="entry name" value="ERCC4, Mus81-Eme1 complex, nuclease domain, subdomain 2"/>
    <property type="match status" value="1"/>
</dbReference>
<keyword evidence="9 17" id="KW-0067">ATP-binding</keyword>